<dbReference type="PROSITE" id="PS01230">
    <property type="entry name" value="TRMA_1"/>
    <property type="match status" value="1"/>
</dbReference>
<accession>A0A430CDL4</accession>
<evidence type="ECO:0000313" key="3">
    <source>
        <dbReference type="EMBL" id="RSY88903.1"/>
    </source>
</evidence>
<dbReference type="PANTHER" id="PTHR11061">
    <property type="entry name" value="RNA M5U METHYLTRANSFERASE"/>
    <property type="match status" value="1"/>
</dbReference>
<dbReference type="Proteomes" id="UP000287746">
    <property type="component" value="Unassembled WGS sequence"/>
</dbReference>
<dbReference type="PROSITE" id="PS51687">
    <property type="entry name" value="SAM_MT_RNA_M5U"/>
    <property type="match status" value="1"/>
</dbReference>
<dbReference type="InterPro" id="IPR030390">
    <property type="entry name" value="MeTrfase_TrmA_AS"/>
</dbReference>
<feature type="active site" evidence="2">
    <location>
        <position position="347"/>
    </location>
</feature>
<feature type="binding site" evidence="1">
    <location>
        <position position="255"/>
    </location>
    <ligand>
        <name>S-adenosyl-L-methionine</name>
        <dbReference type="ChEBI" id="CHEBI:59789"/>
    </ligand>
</feature>
<dbReference type="SUPFAM" id="SSF53335">
    <property type="entry name" value="S-adenosyl-L-methionine-dependent methyltransferases"/>
    <property type="match status" value="1"/>
</dbReference>
<proteinExistence type="inferred from homology"/>
<feature type="active site" description="Nucleophile" evidence="1">
    <location>
        <position position="347"/>
    </location>
</feature>
<dbReference type="EMBL" id="QQYZ01000003">
    <property type="protein sequence ID" value="RSY88903.1"/>
    <property type="molecule type" value="Genomic_DNA"/>
</dbReference>
<keyword evidence="1" id="KW-0949">S-adenosyl-L-methionine</keyword>
<dbReference type="Gene3D" id="2.40.50.1070">
    <property type="match status" value="1"/>
</dbReference>
<dbReference type="Pfam" id="PF05958">
    <property type="entry name" value="tRNA_U5-meth_tr"/>
    <property type="match status" value="1"/>
</dbReference>
<feature type="binding site" evidence="1">
    <location>
        <position position="275"/>
    </location>
    <ligand>
        <name>S-adenosyl-L-methionine</name>
        <dbReference type="ChEBI" id="CHEBI:59789"/>
    </ligand>
</feature>
<evidence type="ECO:0000313" key="4">
    <source>
        <dbReference type="Proteomes" id="UP000287746"/>
    </source>
</evidence>
<evidence type="ECO:0000256" key="2">
    <source>
        <dbReference type="PROSITE-ProRule" id="PRU10015"/>
    </source>
</evidence>
<dbReference type="GO" id="GO:0070041">
    <property type="term" value="F:rRNA (uridine-C5-)-methyltransferase activity"/>
    <property type="evidence" value="ECO:0007669"/>
    <property type="project" value="TreeGrafter"/>
</dbReference>
<gene>
    <name evidence="3" type="ORF">DAH66_05240</name>
</gene>
<feature type="binding site" evidence="1">
    <location>
        <position position="321"/>
    </location>
    <ligand>
        <name>S-adenosyl-L-methionine</name>
        <dbReference type="ChEBI" id="CHEBI:59789"/>
    </ligand>
</feature>
<evidence type="ECO:0000256" key="1">
    <source>
        <dbReference type="PROSITE-ProRule" id="PRU01024"/>
    </source>
</evidence>
<sequence>MAARGDGVTADGRHAPLAAPGDTLLADGSLRPGPRRQTPPCRHFPDCGGCQLQHLDDRAYAEFLTARIAGALMQQGVEAEIRAPALSPPRTRRRATLHAERRGRQVHLGFTEQSSHRLIDLQQCEILDPRLFALLQPLRGLLAAHLPANRRVNVHLALTDQGPDVLVDGLVTDSLNAIEAVTSFAQRHGLARLSVDDGLGPEPRWEPEPVTMTFGGIPVPFPPASFLQATPEGEGALVAAVREAIGSAKAVADLFAGLGTFALAMDPGVKVYAGEGAREAILSLKGAAGRAQRPVFAEHRDLFRRPLVPKELDLFDAVILDPPRAGAKEQVEQLAASKVPVIAYVSCNPNTFARDAKTLIEGGYRFDWLLPVGQFRWSTHAELAARFSR</sequence>
<comment type="caution">
    <text evidence="3">The sequence shown here is derived from an EMBL/GenBank/DDBJ whole genome shotgun (WGS) entry which is preliminary data.</text>
</comment>
<dbReference type="Gene3D" id="3.40.50.150">
    <property type="entry name" value="Vaccinia Virus protein VP39"/>
    <property type="match status" value="1"/>
</dbReference>
<organism evidence="3 4">
    <name type="scientific">Sphingomonas koreensis</name>
    <dbReference type="NCBI Taxonomy" id="93064"/>
    <lineage>
        <taxon>Bacteria</taxon>
        <taxon>Pseudomonadati</taxon>
        <taxon>Pseudomonadota</taxon>
        <taxon>Alphaproteobacteria</taxon>
        <taxon>Sphingomonadales</taxon>
        <taxon>Sphingomonadaceae</taxon>
        <taxon>Sphingomonas</taxon>
    </lineage>
</organism>
<dbReference type="InterPro" id="IPR010280">
    <property type="entry name" value="U5_MeTrfase_fam"/>
</dbReference>
<name>A0A430CDL4_9SPHN</name>
<protein>
    <submittedName>
        <fullName evidence="3">Class I SAM-dependent RNA methyltransferase</fullName>
    </submittedName>
</protein>
<reference evidence="3 4" key="1">
    <citation type="submission" date="2018-07" db="EMBL/GenBank/DDBJ databases">
        <title>Genomic and Epidemiologic Investigation of an Indolent Hospital Outbreak.</title>
        <authorList>
            <person name="Johnson R.C."/>
            <person name="Deming C."/>
            <person name="Conlan S."/>
            <person name="Zellmer C.J."/>
            <person name="Michelin A.V."/>
            <person name="Lee-Lin S."/>
            <person name="Thomas P.J."/>
            <person name="Park M."/>
            <person name="Weingarten R.A."/>
            <person name="Less J."/>
            <person name="Dekker J.P."/>
            <person name="Frank K.M."/>
            <person name="Musser K.A."/>
            <person name="Mcquiston J.R."/>
            <person name="Henderson D.K."/>
            <person name="Lau A.F."/>
            <person name="Palmore T.N."/>
            <person name="Segre J.A."/>
        </authorList>
    </citation>
    <scope>NUCLEOTIDE SEQUENCE [LARGE SCALE GENOMIC DNA]</scope>
    <source>
        <strain evidence="3 4">SK-CDC1_0717</strain>
    </source>
</reference>
<dbReference type="AlphaFoldDB" id="A0A430CDL4"/>
<keyword evidence="1 3" id="KW-0808">Transferase</keyword>
<dbReference type="InterPro" id="IPR029063">
    <property type="entry name" value="SAM-dependent_MTases_sf"/>
</dbReference>
<dbReference type="GO" id="GO:0070475">
    <property type="term" value="P:rRNA base methylation"/>
    <property type="evidence" value="ECO:0007669"/>
    <property type="project" value="TreeGrafter"/>
</dbReference>
<comment type="similarity">
    <text evidence="1">Belongs to the class I-like SAM-binding methyltransferase superfamily. RNA M5U methyltransferase family.</text>
</comment>
<feature type="binding site" evidence="1">
    <location>
        <position position="228"/>
    </location>
    <ligand>
        <name>S-adenosyl-L-methionine</name>
        <dbReference type="ChEBI" id="CHEBI:59789"/>
    </ligand>
</feature>
<keyword evidence="1 3" id="KW-0489">Methyltransferase</keyword>
<dbReference type="PANTHER" id="PTHR11061:SF49">
    <property type="entry name" value="23S RRNA (URACIL(1939)-C(5))-METHYLTRANSFERASE RLMD"/>
    <property type="match status" value="1"/>
</dbReference>